<evidence type="ECO:0000259" key="1">
    <source>
        <dbReference type="Pfam" id="PF14420"/>
    </source>
</evidence>
<accession>A0ABR1VAG0</accession>
<sequence length="508" mass="57936">MAPSGSRNKPPSLSHKAWASAQEWESHREIITRLFWDENRPLREVVEIMSREHGFNATPKMYKARTREWGLKKNLKVSETREIIRQARYGEVTVPLEIRGRKIGSKMLKENLRVAKSSSSSDDGADDWSVVRSVSPSPVASIIGSPNIHRMAEAALRAISDYSTTAFQSPTFTFASKTMTPYNWGSEPCTWLQRLWIAADNVAQDRDSAANFQNLNCCFDLCVSTLRQESPESLAVAHVAFFKLLTVGPELAKVFSRFLLGLNTIKNGRTHPLTRFWLKYNDMDPDEARLAASTVSRAYFDCASAYLTQSSWIIMYLQCNHSRLLHKQGAFPLSEVEAIFEKTLAKMRNDMLNASSVTEMETLAPDFRAVQMQLVFFLSDNCRFYEADQLLQEIGSWWDSNPQNAQKYAVLYSVWLMAKGKTFYGLQRYMDAQPYFLEYYGLVKVNAGLSHSTTTSALYWLKENTLKLESVSATDDTKLLVKVEEEYNDSWDMARVVKHETTEERPLG</sequence>
<dbReference type="Pfam" id="PF14420">
    <property type="entry name" value="Clr5"/>
    <property type="match status" value="1"/>
</dbReference>
<dbReference type="PANTHER" id="PTHR38788">
    <property type="entry name" value="CLR5 DOMAIN-CONTAINING PROTEIN"/>
    <property type="match status" value="1"/>
</dbReference>
<dbReference type="EMBL" id="JAQQWM010000004">
    <property type="protein sequence ID" value="KAK8068188.1"/>
    <property type="molecule type" value="Genomic_DNA"/>
</dbReference>
<reference evidence="2 3" key="1">
    <citation type="submission" date="2023-01" db="EMBL/GenBank/DDBJ databases">
        <title>Analysis of 21 Apiospora genomes using comparative genomics revels a genus with tremendous synthesis potential of carbohydrate active enzymes and secondary metabolites.</title>
        <authorList>
            <person name="Sorensen T."/>
        </authorList>
    </citation>
    <scope>NUCLEOTIDE SEQUENCE [LARGE SCALE GENOMIC DNA]</scope>
    <source>
        <strain evidence="2 3">CBS 83171</strain>
    </source>
</reference>
<dbReference type="Proteomes" id="UP001446871">
    <property type="component" value="Unassembled WGS sequence"/>
</dbReference>
<organism evidence="2 3">
    <name type="scientific">Apiospora saccharicola</name>
    <dbReference type="NCBI Taxonomy" id="335842"/>
    <lineage>
        <taxon>Eukaryota</taxon>
        <taxon>Fungi</taxon>
        <taxon>Dikarya</taxon>
        <taxon>Ascomycota</taxon>
        <taxon>Pezizomycotina</taxon>
        <taxon>Sordariomycetes</taxon>
        <taxon>Xylariomycetidae</taxon>
        <taxon>Amphisphaeriales</taxon>
        <taxon>Apiosporaceae</taxon>
        <taxon>Apiospora</taxon>
    </lineage>
</organism>
<evidence type="ECO:0000313" key="2">
    <source>
        <dbReference type="EMBL" id="KAK8068188.1"/>
    </source>
</evidence>
<evidence type="ECO:0000313" key="3">
    <source>
        <dbReference type="Proteomes" id="UP001446871"/>
    </source>
</evidence>
<keyword evidence="3" id="KW-1185">Reference proteome</keyword>
<proteinExistence type="predicted"/>
<comment type="caution">
    <text evidence="2">The sequence shown here is derived from an EMBL/GenBank/DDBJ whole genome shotgun (WGS) entry which is preliminary data.</text>
</comment>
<feature type="domain" description="Clr5" evidence="1">
    <location>
        <begin position="20"/>
        <end position="73"/>
    </location>
</feature>
<protein>
    <recommendedName>
        <fullName evidence="1">Clr5 domain-containing protein</fullName>
    </recommendedName>
</protein>
<gene>
    <name evidence="2" type="ORF">PG996_007300</name>
</gene>
<dbReference type="PANTHER" id="PTHR38788:SF3">
    <property type="entry name" value="CLR5 DOMAIN-CONTAINING PROTEIN"/>
    <property type="match status" value="1"/>
</dbReference>
<dbReference type="InterPro" id="IPR025676">
    <property type="entry name" value="Clr5_dom"/>
</dbReference>
<name>A0ABR1VAG0_9PEZI</name>